<feature type="region of interest" description="Disordered" evidence="4">
    <location>
        <begin position="70"/>
        <end position="89"/>
    </location>
</feature>
<dbReference type="GO" id="GO:0005783">
    <property type="term" value="C:endoplasmic reticulum"/>
    <property type="evidence" value="ECO:0007669"/>
    <property type="project" value="TreeGrafter"/>
</dbReference>
<dbReference type="PANTHER" id="PTHR10827:SF98">
    <property type="entry name" value="45 KDA CALCIUM-BINDING PROTEIN"/>
    <property type="match status" value="1"/>
</dbReference>
<feature type="domain" description="EF-hand" evidence="5">
    <location>
        <begin position="355"/>
        <end position="390"/>
    </location>
</feature>
<dbReference type="WBParaSite" id="maker-uti_cns_0014458-snap-gene-0.2-mRNA-1">
    <property type="protein sequence ID" value="maker-uti_cns_0014458-snap-gene-0.2-mRNA-1"/>
    <property type="gene ID" value="maker-uti_cns_0014458-snap-gene-0.2"/>
</dbReference>
<dbReference type="Gene3D" id="1.10.238.10">
    <property type="entry name" value="EF-hand"/>
    <property type="match status" value="2"/>
</dbReference>
<protein>
    <submittedName>
        <fullName evidence="7">Stromal cell-derived factor 4</fullName>
    </submittedName>
</protein>
<dbReference type="SUPFAM" id="SSF47473">
    <property type="entry name" value="EF-hand"/>
    <property type="match status" value="2"/>
</dbReference>
<evidence type="ECO:0000256" key="1">
    <source>
        <dbReference type="ARBA" id="ARBA00022723"/>
    </source>
</evidence>
<dbReference type="InterPro" id="IPR002048">
    <property type="entry name" value="EF_hand_dom"/>
</dbReference>
<evidence type="ECO:0000256" key="2">
    <source>
        <dbReference type="ARBA" id="ARBA00022737"/>
    </source>
</evidence>
<keyword evidence="1" id="KW-0479">Metal-binding</keyword>
<dbReference type="Proteomes" id="UP000095280">
    <property type="component" value="Unplaced"/>
</dbReference>
<organism evidence="6 7">
    <name type="scientific">Macrostomum lignano</name>
    <dbReference type="NCBI Taxonomy" id="282301"/>
    <lineage>
        <taxon>Eukaryota</taxon>
        <taxon>Metazoa</taxon>
        <taxon>Spiralia</taxon>
        <taxon>Lophotrochozoa</taxon>
        <taxon>Platyhelminthes</taxon>
        <taxon>Rhabditophora</taxon>
        <taxon>Macrostomorpha</taxon>
        <taxon>Macrostomida</taxon>
        <taxon>Macrostomidae</taxon>
        <taxon>Macrostomum</taxon>
    </lineage>
</organism>
<dbReference type="Pfam" id="PF13202">
    <property type="entry name" value="EF-hand_5"/>
    <property type="match status" value="1"/>
</dbReference>
<evidence type="ECO:0000256" key="3">
    <source>
        <dbReference type="ARBA" id="ARBA00022837"/>
    </source>
</evidence>
<keyword evidence="6" id="KW-1185">Reference proteome</keyword>
<proteinExistence type="predicted"/>
<dbReference type="PANTHER" id="PTHR10827">
    <property type="entry name" value="RETICULOCALBIN"/>
    <property type="match status" value="1"/>
</dbReference>
<dbReference type="AlphaFoldDB" id="A0A1I8INP0"/>
<keyword evidence="2" id="KW-0677">Repeat</keyword>
<dbReference type="PROSITE" id="PS50222">
    <property type="entry name" value="EF_HAND_2"/>
    <property type="match status" value="3"/>
</dbReference>
<name>A0A1I8INP0_9PLAT</name>
<reference evidence="7" key="1">
    <citation type="submission" date="2016-11" db="UniProtKB">
        <authorList>
            <consortium name="WormBaseParasite"/>
        </authorList>
    </citation>
    <scope>IDENTIFICATION</scope>
</reference>
<evidence type="ECO:0000256" key="4">
    <source>
        <dbReference type="SAM" id="MobiDB-lite"/>
    </source>
</evidence>
<dbReference type="PROSITE" id="PS00018">
    <property type="entry name" value="EF_HAND_1"/>
    <property type="match status" value="4"/>
</dbReference>
<dbReference type="InterPro" id="IPR018247">
    <property type="entry name" value="EF_Hand_1_Ca_BS"/>
</dbReference>
<evidence type="ECO:0000313" key="7">
    <source>
        <dbReference type="WBParaSite" id="maker-uti_cns_0014458-snap-gene-0.2-mRNA-1"/>
    </source>
</evidence>
<dbReference type="SMART" id="SM00054">
    <property type="entry name" value="EFh"/>
    <property type="match status" value="5"/>
</dbReference>
<dbReference type="GO" id="GO:0005509">
    <property type="term" value="F:calcium ion binding"/>
    <property type="evidence" value="ECO:0007669"/>
    <property type="project" value="InterPro"/>
</dbReference>
<evidence type="ECO:0000313" key="6">
    <source>
        <dbReference type="Proteomes" id="UP000095280"/>
    </source>
</evidence>
<accession>A0A1I8INP0</accession>
<dbReference type="InterPro" id="IPR011992">
    <property type="entry name" value="EF-hand-dom_pair"/>
</dbReference>
<keyword evidence="3" id="KW-0106">Calcium</keyword>
<feature type="domain" description="EF-hand" evidence="5">
    <location>
        <begin position="112"/>
        <end position="148"/>
    </location>
</feature>
<dbReference type="Pfam" id="PF13833">
    <property type="entry name" value="EF-hand_8"/>
    <property type="match status" value="1"/>
</dbReference>
<sequence>SVGQELHLGRRQLEAGELAARLRDLLEAFVSLAMRLATLVAVMRHPGGWGRQTLIADSCAAAQLKMQQMDHHAADKDGDGKADGGHHDTDFDHEMFVGKEGAQQFSGMQADEAKKKLGELFDSNIDGDKNGKASKAELISWMQRVSEEHEKRDVDDHWQRFNKTADNQLLTWGELMTEKLQTALPNADKKYAQAVTKALLSSKPADIVKAGTVAGLPEAPASESDEIKSSQSALVDDLVRDARRWLAADADKDGKLSKTELHHFFYPDEFPHMRAMLVDEALEHADKNRNGKVSLDEFIADMWNPEKDSTEKEPDWVAEERKSFKEVKDKNKDGFLDRGEFEAYMFSHEQDKGQLYNREAEHLLNEADADKDGSLSRKEIVDNLELFAGSAATNYGDRIGIKEDL</sequence>
<evidence type="ECO:0000259" key="5">
    <source>
        <dbReference type="PROSITE" id="PS50222"/>
    </source>
</evidence>
<dbReference type="Pfam" id="PF13499">
    <property type="entry name" value="EF-hand_7"/>
    <property type="match status" value="1"/>
</dbReference>
<feature type="domain" description="EF-hand" evidence="5">
    <location>
        <begin position="329"/>
        <end position="351"/>
    </location>
</feature>